<sequence length="365" mass="39988">MSTAFAASSTPKKQKEINMAAQPDAPQVAERPLLEIRNLKTYYPITAGFFKRTVGYVKAVDDVSLTIPEGQTLGLVGESGSGKTTLAHSVMRGIKPTSGEVIFHDETRGPVDVASADADTLHHVRRNMQMVFQDPFASLNPRMTLLEIIGEPLIVNNIAKGKEVQDRVAELLKVVGLRPEYMRRFPHAFSGGQRQRIVVARALALNPRLVIADEPTSALDVSVQAQTLNLLKDLQTQLNLSYLFISHDLGVVEHVSDVVAVMYVGRLVEVAPTSALYQKPNHPYTEALLGSIPRPDPARKRHRVTVTGEIPNPANPPSGCYFHPRCPYAQAICASKTPPLREIKPGQFAACHFSEDLALKGVNDH</sequence>
<dbReference type="EMBL" id="CP062983">
    <property type="protein sequence ID" value="QPC85104.1"/>
    <property type="molecule type" value="Genomic_DNA"/>
</dbReference>
<dbReference type="GO" id="GO:0055085">
    <property type="term" value="P:transmembrane transport"/>
    <property type="evidence" value="ECO:0007669"/>
    <property type="project" value="UniProtKB-ARBA"/>
</dbReference>
<keyword evidence="2" id="KW-0813">Transport</keyword>
<name>A0A7S8EDT2_9CHLR</name>
<dbReference type="Proteomes" id="UP000594468">
    <property type="component" value="Chromosome"/>
</dbReference>
<dbReference type="Gene3D" id="3.40.50.300">
    <property type="entry name" value="P-loop containing nucleotide triphosphate hydrolases"/>
    <property type="match status" value="1"/>
</dbReference>
<dbReference type="AlphaFoldDB" id="A0A7S8EDT2"/>
<dbReference type="SMART" id="SM00382">
    <property type="entry name" value="AAA"/>
    <property type="match status" value="1"/>
</dbReference>
<dbReference type="InterPro" id="IPR003593">
    <property type="entry name" value="AAA+_ATPase"/>
</dbReference>
<dbReference type="InterPro" id="IPR013563">
    <property type="entry name" value="Oligopep_ABC_C"/>
</dbReference>
<dbReference type="NCBIfam" id="TIGR01727">
    <property type="entry name" value="oligo_HPY"/>
    <property type="match status" value="1"/>
</dbReference>
<dbReference type="KEGG" id="pmet:G4Y79_03000"/>
<proteinExistence type="inferred from homology"/>
<evidence type="ECO:0000256" key="5">
    <source>
        <dbReference type="SAM" id="MobiDB-lite"/>
    </source>
</evidence>
<keyword evidence="4 7" id="KW-0067">ATP-binding</keyword>
<reference evidence="7 8" key="1">
    <citation type="submission" date="2020-02" db="EMBL/GenBank/DDBJ databases">
        <authorList>
            <person name="Zheng R.K."/>
            <person name="Sun C.M."/>
        </authorList>
    </citation>
    <scope>NUCLEOTIDE SEQUENCE [LARGE SCALE GENOMIC DNA]</scope>
    <source>
        <strain evidence="8">rifampicinis</strain>
    </source>
</reference>
<evidence type="ECO:0000313" key="8">
    <source>
        <dbReference type="Proteomes" id="UP000594468"/>
    </source>
</evidence>
<dbReference type="PROSITE" id="PS00211">
    <property type="entry name" value="ABC_TRANSPORTER_1"/>
    <property type="match status" value="1"/>
</dbReference>
<accession>A0A7S8EDT2</accession>
<dbReference type="GO" id="GO:0005524">
    <property type="term" value="F:ATP binding"/>
    <property type="evidence" value="ECO:0007669"/>
    <property type="project" value="UniProtKB-KW"/>
</dbReference>
<evidence type="ECO:0000256" key="1">
    <source>
        <dbReference type="ARBA" id="ARBA00005417"/>
    </source>
</evidence>
<evidence type="ECO:0000313" key="7">
    <source>
        <dbReference type="EMBL" id="QPC85104.1"/>
    </source>
</evidence>
<dbReference type="PANTHER" id="PTHR43776">
    <property type="entry name" value="TRANSPORT ATP-BINDING PROTEIN"/>
    <property type="match status" value="1"/>
</dbReference>
<dbReference type="InterPro" id="IPR017871">
    <property type="entry name" value="ABC_transporter-like_CS"/>
</dbReference>
<evidence type="ECO:0000256" key="4">
    <source>
        <dbReference type="ARBA" id="ARBA00022840"/>
    </source>
</evidence>
<gene>
    <name evidence="7" type="ORF">G4Y79_03000</name>
</gene>
<evidence type="ECO:0000256" key="2">
    <source>
        <dbReference type="ARBA" id="ARBA00022448"/>
    </source>
</evidence>
<evidence type="ECO:0000259" key="6">
    <source>
        <dbReference type="PROSITE" id="PS50893"/>
    </source>
</evidence>
<keyword evidence="3" id="KW-0547">Nucleotide-binding</keyword>
<dbReference type="InterPro" id="IPR003439">
    <property type="entry name" value="ABC_transporter-like_ATP-bd"/>
</dbReference>
<keyword evidence="8" id="KW-1185">Reference proteome</keyword>
<dbReference type="SUPFAM" id="SSF52540">
    <property type="entry name" value="P-loop containing nucleoside triphosphate hydrolases"/>
    <property type="match status" value="1"/>
</dbReference>
<dbReference type="Pfam" id="PF00005">
    <property type="entry name" value="ABC_tran"/>
    <property type="match status" value="1"/>
</dbReference>
<dbReference type="InterPro" id="IPR027417">
    <property type="entry name" value="P-loop_NTPase"/>
</dbReference>
<dbReference type="CDD" id="cd03257">
    <property type="entry name" value="ABC_NikE_OppD_transporters"/>
    <property type="match status" value="1"/>
</dbReference>
<feature type="compositionally biased region" description="Polar residues" evidence="5">
    <location>
        <begin position="1"/>
        <end position="11"/>
    </location>
</feature>
<dbReference type="InterPro" id="IPR050319">
    <property type="entry name" value="ABC_transp_ATP-bind"/>
</dbReference>
<evidence type="ECO:0000256" key="3">
    <source>
        <dbReference type="ARBA" id="ARBA00022741"/>
    </source>
</evidence>
<dbReference type="PROSITE" id="PS50893">
    <property type="entry name" value="ABC_TRANSPORTER_2"/>
    <property type="match status" value="1"/>
</dbReference>
<organism evidence="7 8">
    <name type="scientific">Phototrophicus methaneseepsis</name>
    <dbReference type="NCBI Taxonomy" id="2710758"/>
    <lineage>
        <taxon>Bacteria</taxon>
        <taxon>Bacillati</taxon>
        <taxon>Chloroflexota</taxon>
        <taxon>Candidatus Thermofontia</taxon>
        <taxon>Phototrophicales</taxon>
        <taxon>Phototrophicaceae</taxon>
        <taxon>Phototrophicus</taxon>
    </lineage>
</organism>
<protein>
    <submittedName>
        <fullName evidence="7">ATP-binding cassette domain-containing protein</fullName>
    </submittedName>
</protein>
<dbReference type="GO" id="GO:0015833">
    <property type="term" value="P:peptide transport"/>
    <property type="evidence" value="ECO:0007669"/>
    <property type="project" value="InterPro"/>
</dbReference>
<feature type="domain" description="ABC transporter" evidence="6">
    <location>
        <begin position="34"/>
        <end position="289"/>
    </location>
</feature>
<dbReference type="Pfam" id="PF08352">
    <property type="entry name" value="oligo_HPY"/>
    <property type="match status" value="1"/>
</dbReference>
<dbReference type="PANTHER" id="PTHR43776:SF7">
    <property type="entry name" value="D,D-DIPEPTIDE TRANSPORT ATP-BINDING PROTEIN DDPF-RELATED"/>
    <property type="match status" value="1"/>
</dbReference>
<dbReference type="FunFam" id="3.40.50.300:FF:000016">
    <property type="entry name" value="Oligopeptide ABC transporter ATP-binding component"/>
    <property type="match status" value="1"/>
</dbReference>
<feature type="region of interest" description="Disordered" evidence="5">
    <location>
        <begin position="1"/>
        <end position="24"/>
    </location>
</feature>
<dbReference type="GO" id="GO:0016887">
    <property type="term" value="F:ATP hydrolysis activity"/>
    <property type="evidence" value="ECO:0007669"/>
    <property type="project" value="InterPro"/>
</dbReference>
<comment type="similarity">
    <text evidence="1">Belongs to the ABC transporter superfamily.</text>
</comment>